<comment type="similarity">
    <text evidence="4">Belongs to the P4HA family.</text>
</comment>
<dbReference type="Pfam" id="PF13640">
    <property type="entry name" value="2OG-FeII_Oxy_3"/>
    <property type="match status" value="1"/>
</dbReference>
<evidence type="ECO:0000313" key="15">
    <source>
        <dbReference type="EMBL" id="CAH2231031.1"/>
    </source>
</evidence>
<dbReference type="InterPro" id="IPR013547">
    <property type="entry name" value="P4H_N"/>
</dbReference>
<dbReference type="OrthoDB" id="420380at2759"/>
<dbReference type="GO" id="GO:0005788">
    <property type="term" value="C:endoplasmic reticulum lumen"/>
    <property type="evidence" value="ECO:0007669"/>
    <property type="project" value="UniProtKB-SubCell"/>
</dbReference>
<reference evidence="15" key="1">
    <citation type="submission" date="2022-03" db="EMBL/GenBank/DDBJ databases">
        <authorList>
            <person name="Lindestad O."/>
        </authorList>
    </citation>
    <scope>NUCLEOTIDE SEQUENCE</scope>
</reference>
<keyword evidence="6" id="KW-0479">Metal-binding</keyword>
<name>A0A8S4R4U0_9NEOP</name>
<comment type="function">
    <text evidence="2">Catalyzes the post-translational formation of 4-hydroxyproline in -Xaa-Pro-Gly- sequences in collagens and other proteins.</text>
</comment>
<keyword evidence="10" id="KW-0560">Oxidoreductase</keyword>
<comment type="cofactor">
    <cofactor evidence="1">
        <name>L-ascorbate</name>
        <dbReference type="ChEBI" id="CHEBI:38290"/>
    </cofactor>
</comment>
<dbReference type="EMBL" id="CAKXAJ010024830">
    <property type="protein sequence ID" value="CAH2231031.1"/>
    <property type="molecule type" value="Genomic_DNA"/>
</dbReference>
<comment type="subcellular location">
    <subcellularLocation>
        <location evidence="3">Endoplasmic reticulum lumen</location>
    </subcellularLocation>
</comment>
<evidence type="ECO:0000256" key="3">
    <source>
        <dbReference type="ARBA" id="ARBA00004319"/>
    </source>
</evidence>
<keyword evidence="12" id="KW-0325">Glycoprotein</keyword>
<keyword evidence="11" id="KW-0408">Iron</keyword>
<evidence type="ECO:0000256" key="7">
    <source>
        <dbReference type="ARBA" id="ARBA00022824"/>
    </source>
</evidence>
<evidence type="ECO:0000256" key="8">
    <source>
        <dbReference type="ARBA" id="ARBA00022896"/>
    </source>
</evidence>
<evidence type="ECO:0000256" key="13">
    <source>
        <dbReference type="PROSITE-ProRule" id="PRU00339"/>
    </source>
</evidence>
<evidence type="ECO:0000256" key="11">
    <source>
        <dbReference type="ARBA" id="ARBA00023004"/>
    </source>
</evidence>
<dbReference type="InterPro" id="IPR005123">
    <property type="entry name" value="Oxoglu/Fe-dep_dioxygenase_dom"/>
</dbReference>
<evidence type="ECO:0000256" key="10">
    <source>
        <dbReference type="ARBA" id="ARBA00023002"/>
    </source>
</evidence>
<keyword evidence="8" id="KW-0847">Vitamin C</keyword>
<dbReference type="Pfam" id="PF08336">
    <property type="entry name" value="P4Ha_N"/>
    <property type="match status" value="1"/>
</dbReference>
<keyword evidence="13" id="KW-0802">TPR repeat</keyword>
<proteinExistence type="inferred from homology"/>
<evidence type="ECO:0000256" key="12">
    <source>
        <dbReference type="ARBA" id="ARBA00023180"/>
    </source>
</evidence>
<feature type="repeat" description="TPR" evidence="13">
    <location>
        <begin position="251"/>
        <end position="284"/>
    </location>
</feature>
<dbReference type="InterPro" id="IPR006620">
    <property type="entry name" value="Pro_4_hyd_alph"/>
</dbReference>
<dbReference type="InterPro" id="IPR019734">
    <property type="entry name" value="TPR_rpt"/>
</dbReference>
<dbReference type="PROSITE" id="PS51471">
    <property type="entry name" value="FE2OG_OXY"/>
    <property type="match status" value="1"/>
</dbReference>
<gene>
    <name evidence="15" type="primary">jg3470</name>
    <name evidence="15" type="ORF">PAEG_LOCUS9974</name>
</gene>
<evidence type="ECO:0000259" key="14">
    <source>
        <dbReference type="PROSITE" id="PS51471"/>
    </source>
</evidence>
<dbReference type="FunFam" id="2.60.120.620:FF:000001">
    <property type="entry name" value="Prolyl 4-hydroxylase subunit alpha 2"/>
    <property type="match status" value="1"/>
</dbReference>
<dbReference type="Pfam" id="PF23558">
    <property type="entry name" value="TPR_P4H"/>
    <property type="match status" value="1"/>
</dbReference>
<organism evidence="15 16">
    <name type="scientific">Pararge aegeria aegeria</name>
    <dbReference type="NCBI Taxonomy" id="348720"/>
    <lineage>
        <taxon>Eukaryota</taxon>
        <taxon>Metazoa</taxon>
        <taxon>Ecdysozoa</taxon>
        <taxon>Arthropoda</taxon>
        <taxon>Hexapoda</taxon>
        <taxon>Insecta</taxon>
        <taxon>Pterygota</taxon>
        <taxon>Neoptera</taxon>
        <taxon>Endopterygota</taxon>
        <taxon>Lepidoptera</taxon>
        <taxon>Glossata</taxon>
        <taxon>Ditrysia</taxon>
        <taxon>Papilionoidea</taxon>
        <taxon>Nymphalidae</taxon>
        <taxon>Satyrinae</taxon>
        <taxon>Satyrini</taxon>
        <taxon>Parargina</taxon>
        <taxon>Pararge</taxon>
    </lineage>
</organism>
<dbReference type="SMART" id="SM00702">
    <property type="entry name" value="P4Hc"/>
    <property type="match status" value="1"/>
</dbReference>
<dbReference type="FunFam" id="1.25.40.10:FF:000006">
    <property type="entry name" value="Prolyl 4-hydroxylase subunit alpha 2"/>
    <property type="match status" value="1"/>
</dbReference>
<comment type="caution">
    <text evidence="15">The sequence shown here is derived from an EMBL/GenBank/DDBJ whole genome shotgun (WGS) entry which is preliminary data.</text>
</comment>
<feature type="domain" description="Fe2OG dioxygenase" evidence="14">
    <location>
        <begin position="504"/>
        <end position="610"/>
    </location>
</feature>
<evidence type="ECO:0000256" key="2">
    <source>
        <dbReference type="ARBA" id="ARBA00002035"/>
    </source>
</evidence>
<dbReference type="InterPro" id="IPR059068">
    <property type="entry name" value="TPR_P4H"/>
</dbReference>
<dbReference type="Gene3D" id="1.25.40.10">
    <property type="entry name" value="Tetratricopeptide repeat domain"/>
    <property type="match status" value="1"/>
</dbReference>
<evidence type="ECO:0000256" key="1">
    <source>
        <dbReference type="ARBA" id="ARBA00001961"/>
    </source>
</evidence>
<keyword evidence="7" id="KW-0256">Endoplasmic reticulum</keyword>
<evidence type="ECO:0000256" key="6">
    <source>
        <dbReference type="ARBA" id="ARBA00022723"/>
    </source>
</evidence>
<evidence type="ECO:0000313" key="16">
    <source>
        <dbReference type="Proteomes" id="UP000838756"/>
    </source>
</evidence>
<dbReference type="Gene3D" id="6.10.140.1460">
    <property type="match status" value="1"/>
</dbReference>
<dbReference type="Gene3D" id="2.60.120.620">
    <property type="entry name" value="q2cbj1_9rhob like domain"/>
    <property type="match status" value="2"/>
</dbReference>
<dbReference type="EC" id="1.14.11.2" evidence="5"/>
<dbReference type="PROSITE" id="PS50005">
    <property type="entry name" value="TPR"/>
    <property type="match status" value="1"/>
</dbReference>
<dbReference type="InterPro" id="IPR045054">
    <property type="entry name" value="P4HA-like"/>
</dbReference>
<keyword evidence="9" id="KW-0223">Dioxygenase</keyword>
<dbReference type="GO" id="GO:0004656">
    <property type="term" value="F:procollagen-proline 4-dioxygenase activity"/>
    <property type="evidence" value="ECO:0007669"/>
    <property type="project" value="UniProtKB-EC"/>
</dbReference>
<dbReference type="SMART" id="SM00028">
    <property type="entry name" value="TPR"/>
    <property type="match status" value="2"/>
</dbReference>
<dbReference type="InterPro" id="IPR044862">
    <property type="entry name" value="Pro_4_hyd_alph_FE2OG_OXY"/>
</dbReference>
<dbReference type="PANTHER" id="PTHR10869">
    <property type="entry name" value="PROLYL 4-HYDROXYLASE ALPHA SUBUNIT"/>
    <property type="match status" value="1"/>
</dbReference>
<dbReference type="Proteomes" id="UP000838756">
    <property type="component" value="Unassembled WGS sequence"/>
</dbReference>
<evidence type="ECO:0000256" key="5">
    <source>
        <dbReference type="ARBA" id="ARBA00012269"/>
    </source>
</evidence>
<dbReference type="SUPFAM" id="SSF48452">
    <property type="entry name" value="TPR-like"/>
    <property type="match status" value="1"/>
</dbReference>
<dbReference type="AlphaFoldDB" id="A0A8S4R4U0"/>
<protein>
    <recommendedName>
        <fullName evidence="5">procollagen-proline 4-dioxygenase</fullName>
        <ecNumber evidence="5">1.14.11.2</ecNumber>
    </recommendedName>
</protein>
<keyword evidence="16" id="KW-1185">Reference proteome</keyword>
<evidence type="ECO:0000256" key="9">
    <source>
        <dbReference type="ARBA" id="ARBA00022964"/>
    </source>
</evidence>
<dbReference type="GO" id="GO:0031418">
    <property type="term" value="F:L-ascorbic acid binding"/>
    <property type="evidence" value="ECO:0007669"/>
    <property type="project" value="UniProtKB-KW"/>
</dbReference>
<evidence type="ECO:0000256" key="4">
    <source>
        <dbReference type="ARBA" id="ARBA00006511"/>
    </source>
</evidence>
<sequence length="641" mass="74238">MRSSLLCEFSQQKTINLRYVRLCKVIQDKRTFVERLETISPTMKISYVICFTVLNLWTFTRGELFTAISDVEPLLETHRKIIDDLDDYINKEERRLSILKRHLFKYKNEHEKAMDDIPNYLGNPINAFTLIKRLTTDLDIIEKDIVAGTAYIKNITILNNHSEVKYPTLEDLVGAAQALTRLQETYHLDVTDLSEGRLNGVIYSTSMSSSDCYELGKALYNERDYTNALAWMMEALRKYSENDVERTFTEVDILEYIGFSHYLLDDVKTALLWTKKLLELDPNHTRALGNLPHYNKAMDEIEAKRKQRLRGDTGEVDIDEYIVDDDITQKKPVELTTYEKERKAYEALCRGEMEISKEISKKLFCRYLTENHPFLKLAPVKMEYMYLNPDIMVFHEVLSDLEIEHIKEMAKPRFRRATVHDPKTGELVPANYCISKFKGYFKYPLKKKQWFAFRRATVHDPKTGELVPANYRISKSGWLKDEESPMIARVSRRVADFTGLNMMSAEELQVVNYGIGGHYEPHFDFARKQEQAFEKFNGNRIATVLFYMSDVAQGGATVFTELGLSVFPVKGAAVFWLNLHPSGEGDLATRHAACPVLRGSKWVCNKWIHQGGQELIMPCDLEYQSEGMTRTPLRPVSKTFR</sequence>
<dbReference type="PANTHER" id="PTHR10869:SF244">
    <property type="entry name" value="PROLYL 4-HYDROXYLASE SUBUNIT ALPHA-2"/>
    <property type="match status" value="1"/>
</dbReference>
<dbReference type="GO" id="GO:0005506">
    <property type="term" value="F:iron ion binding"/>
    <property type="evidence" value="ECO:0007669"/>
    <property type="project" value="InterPro"/>
</dbReference>
<dbReference type="InterPro" id="IPR011990">
    <property type="entry name" value="TPR-like_helical_dom_sf"/>
</dbReference>
<accession>A0A8S4R4U0</accession>